<organism evidence="5 6">
    <name type="scientific">Rhodococcus tibetensis</name>
    <dbReference type="NCBI Taxonomy" id="2965064"/>
    <lineage>
        <taxon>Bacteria</taxon>
        <taxon>Bacillati</taxon>
        <taxon>Actinomycetota</taxon>
        <taxon>Actinomycetes</taxon>
        <taxon>Mycobacteriales</taxon>
        <taxon>Nocardiaceae</taxon>
        <taxon>Rhodococcus</taxon>
    </lineage>
</organism>
<keyword evidence="2" id="KW-0274">FAD</keyword>
<dbReference type="Gene3D" id="1.10.540.10">
    <property type="entry name" value="Acyl-CoA dehydrogenase/oxidase, N-terminal domain"/>
    <property type="match status" value="1"/>
</dbReference>
<dbReference type="InterPro" id="IPR037069">
    <property type="entry name" value="AcylCoA_DH/ox_N_sf"/>
</dbReference>
<protein>
    <submittedName>
        <fullName evidence="5">Acyl-CoA/acyl-ACP dehydrogenase</fullName>
    </submittedName>
</protein>
<evidence type="ECO:0000256" key="1">
    <source>
        <dbReference type="ARBA" id="ARBA00022630"/>
    </source>
</evidence>
<reference evidence="5 6" key="1">
    <citation type="submission" date="2022-07" db="EMBL/GenBank/DDBJ databases">
        <title>Degradation activity of malathion, p-nitrophenol and potential low-temperature adaptation strategy of Rhodococcus sp. FXJ9.536.</title>
        <authorList>
            <person name="Huang J."/>
            <person name="Huang Y."/>
        </authorList>
    </citation>
    <scope>NUCLEOTIDE SEQUENCE [LARGE SCALE GENOMIC DNA]</scope>
    <source>
        <strain evidence="5 6">FXJ9.536</strain>
    </source>
</reference>
<dbReference type="InterPro" id="IPR013786">
    <property type="entry name" value="AcylCoA_DH/ox_N"/>
</dbReference>
<evidence type="ECO:0000313" key="5">
    <source>
        <dbReference type="EMBL" id="MCQ4122361.1"/>
    </source>
</evidence>
<evidence type="ECO:0000259" key="4">
    <source>
        <dbReference type="Pfam" id="PF02771"/>
    </source>
</evidence>
<dbReference type="InterPro" id="IPR009100">
    <property type="entry name" value="AcylCoA_DH/oxidase_NM_dom_sf"/>
</dbReference>
<dbReference type="PANTHER" id="PTHR43884:SF20">
    <property type="entry name" value="ACYL-COA DEHYDROGENASE FADE28"/>
    <property type="match status" value="1"/>
</dbReference>
<keyword evidence="3" id="KW-0560">Oxidoreductase</keyword>
<dbReference type="PANTHER" id="PTHR43884">
    <property type="entry name" value="ACYL-COA DEHYDROGENASE"/>
    <property type="match status" value="1"/>
</dbReference>
<keyword evidence="1" id="KW-0285">Flavoprotein</keyword>
<evidence type="ECO:0000256" key="3">
    <source>
        <dbReference type="ARBA" id="ARBA00023002"/>
    </source>
</evidence>
<dbReference type="Proteomes" id="UP001524501">
    <property type="component" value="Unassembled WGS sequence"/>
</dbReference>
<dbReference type="Gene3D" id="2.40.110.10">
    <property type="entry name" value="Butyryl-CoA Dehydrogenase, subunit A, domain 2"/>
    <property type="match status" value="1"/>
</dbReference>
<dbReference type="Pfam" id="PF02771">
    <property type="entry name" value="Acyl-CoA_dh_N"/>
    <property type="match status" value="1"/>
</dbReference>
<evidence type="ECO:0000313" key="6">
    <source>
        <dbReference type="Proteomes" id="UP001524501"/>
    </source>
</evidence>
<proteinExistence type="predicted"/>
<name>A0ABT1QJ96_9NOCA</name>
<feature type="domain" description="Acyl-CoA dehydrogenase/oxidase N-terminal" evidence="4">
    <location>
        <begin position="35"/>
        <end position="111"/>
    </location>
</feature>
<dbReference type="InterPro" id="IPR046373">
    <property type="entry name" value="Acyl-CoA_Oxase/DH_mid-dom_sf"/>
</dbReference>
<comment type="caution">
    <text evidence="5">The sequence shown here is derived from an EMBL/GenBank/DDBJ whole genome shotgun (WGS) entry which is preliminary data.</text>
</comment>
<dbReference type="SUPFAM" id="SSF56645">
    <property type="entry name" value="Acyl-CoA dehydrogenase NM domain-like"/>
    <property type="match status" value="1"/>
</dbReference>
<accession>A0ABT1QJ96</accession>
<sequence length="369" mass="39100">MTFLHREREQLARLLPGFDEQLSRQEPANLEARGSSVIRDFAAAGGAGLLVPREHGGLGANATQATEVMRALGSRSASVAVGTTMHHYKIAWLAETLQPELRAPILERIARQRLLVASCGAEGQQTGGVFNPGIEVREHHSGVVVNGVKRPCSLVWDMGILSMLVRLPDGHPMSGEMAILLIDADHPHLHRHELWLNDALAASQTDEIRLKNVYVPPEAIIPIGADTAGKGASANLIWFEILITAAYLGAASGLVEAAANAPGAGIETVLDSIAMLEGAYLAVRGLAQRVDAGDRGQSALADGIICRVAAQRAIRESTSHALRVLGIHATPDNFRAAAAARALAFHPGGTRDGIPALLNYYNGGRLVLS</sequence>
<dbReference type="EMBL" id="JANFQF010000028">
    <property type="protein sequence ID" value="MCQ4122361.1"/>
    <property type="molecule type" value="Genomic_DNA"/>
</dbReference>
<gene>
    <name evidence="5" type="ORF">NOF53_24935</name>
</gene>
<evidence type="ECO:0000256" key="2">
    <source>
        <dbReference type="ARBA" id="ARBA00022827"/>
    </source>
</evidence>
<dbReference type="RefSeq" id="WP_255973891.1">
    <property type="nucleotide sequence ID" value="NZ_JANFQF010000028.1"/>
</dbReference>
<keyword evidence="6" id="KW-1185">Reference proteome</keyword>